<evidence type="ECO:0000313" key="1">
    <source>
        <dbReference type="EMBL" id="KAH0460478.1"/>
    </source>
</evidence>
<proteinExistence type="predicted"/>
<comment type="caution">
    <text evidence="1">The sequence shown here is derived from an EMBL/GenBank/DDBJ whole genome shotgun (WGS) entry which is preliminary data.</text>
</comment>
<dbReference type="Proteomes" id="UP000775213">
    <property type="component" value="Unassembled WGS sequence"/>
</dbReference>
<dbReference type="AlphaFoldDB" id="A0AAV7GXL4"/>
<keyword evidence="2" id="KW-1185">Reference proteome</keyword>
<dbReference type="EMBL" id="JAGFBR010000010">
    <property type="protein sequence ID" value="KAH0460478.1"/>
    <property type="molecule type" value="Genomic_DNA"/>
</dbReference>
<sequence>MSGDYLSSRNPAVRGDPVAPPYCERRLNRGARADNAASTITGDSLIVLHKKFHIPNDVVMAVPKRYNPVGLPPPGVVLSTPIELIKILVRCGITLSQFSYRAMSVMMGLIALFRYRGAVLTPEHLSRMG</sequence>
<name>A0AAV7GXL4_DENCH</name>
<evidence type="ECO:0000313" key="2">
    <source>
        <dbReference type="Proteomes" id="UP000775213"/>
    </source>
</evidence>
<protein>
    <submittedName>
        <fullName evidence="1">Uncharacterized protein</fullName>
    </submittedName>
</protein>
<organism evidence="1 2">
    <name type="scientific">Dendrobium chrysotoxum</name>
    <name type="common">Orchid</name>
    <dbReference type="NCBI Taxonomy" id="161865"/>
    <lineage>
        <taxon>Eukaryota</taxon>
        <taxon>Viridiplantae</taxon>
        <taxon>Streptophyta</taxon>
        <taxon>Embryophyta</taxon>
        <taxon>Tracheophyta</taxon>
        <taxon>Spermatophyta</taxon>
        <taxon>Magnoliopsida</taxon>
        <taxon>Liliopsida</taxon>
        <taxon>Asparagales</taxon>
        <taxon>Orchidaceae</taxon>
        <taxon>Epidendroideae</taxon>
        <taxon>Malaxideae</taxon>
        <taxon>Dendrobiinae</taxon>
        <taxon>Dendrobium</taxon>
    </lineage>
</organism>
<accession>A0AAV7GXL4</accession>
<gene>
    <name evidence="1" type="ORF">IEQ34_011141</name>
</gene>
<reference evidence="1 2" key="1">
    <citation type="journal article" date="2021" name="Hortic Res">
        <title>Chromosome-scale assembly of the Dendrobium chrysotoxum genome enhances the understanding of orchid evolution.</title>
        <authorList>
            <person name="Zhang Y."/>
            <person name="Zhang G.Q."/>
            <person name="Zhang D."/>
            <person name="Liu X.D."/>
            <person name="Xu X.Y."/>
            <person name="Sun W.H."/>
            <person name="Yu X."/>
            <person name="Zhu X."/>
            <person name="Wang Z.W."/>
            <person name="Zhao X."/>
            <person name="Zhong W.Y."/>
            <person name="Chen H."/>
            <person name="Yin W.L."/>
            <person name="Huang T."/>
            <person name="Niu S.C."/>
            <person name="Liu Z.J."/>
        </authorList>
    </citation>
    <scope>NUCLEOTIDE SEQUENCE [LARGE SCALE GENOMIC DNA]</scope>
    <source>
        <strain evidence="1">Lindl</strain>
    </source>
</reference>